<dbReference type="PROSITE" id="PS50181">
    <property type="entry name" value="FBOX"/>
    <property type="match status" value="1"/>
</dbReference>
<dbReference type="CDD" id="cd09917">
    <property type="entry name" value="F-box_SF"/>
    <property type="match status" value="1"/>
</dbReference>
<sequence length="355" mass="40502">MDTLTLDDLPAEIFLLITEHMDFEALCALGRVSKSMREKAFAPWLGSLLHPLSIHLDVDNPKSVHLRPKETKLVRRTLPEDYEALQKAQQLVLEVHNHLWKNHDITRASLVALTRFLLSNKPSALQLQSLTLCAPPNIFKDFPHYDEVVPEIDLWDGGRRRRLSTLWVNLTQLIIHIPASVHSEKLLDGMVCIILDHAPRLQDFRFFYDRRLRHPQTWVSGLTIEHLAHLEPAPHLKRLEINDPRALLSATIINLFGKYGRSLEHIAVMTPGFNPNPDAVNRNRLPGLKAQCPVLKQLVYFENGRVALGGPELWVQRPLADDPDGPLSWVRADGSKEWFFKAANGRRRNIKAGLI</sequence>
<accession>A0A318ZUX7</accession>
<proteinExistence type="predicted"/>
<dbReference type="OrthoDB" id="4502233at2759"/>
<dbReference type="Proteomes" id="UP000248349">
    <property type="component" value="Unassembled WGS sequence"/>
</dbReference>
<name>A0A318ZUX7_9EURO</name>
<dbReference type="EMBL" id="KZ821222">
    <property type="protein sequence ID" value="PYH48163.1"/>
    <property type="molecule type" value="Genomic_DNA"/>
</dbReference>
<feature type="domain" description="F-box" evidence="1">
    <location>
        <begin position="3"/>
        <end position="38"/>
    </location>
</feature>
<dbReference type="RefSeq" id="XP_025434145.1">
    <property type="nucleotide sequence ID" value="XM_025576269.1"/>
</dbReference>
<dbReference type="SUPFAM" id="SSF81383">
    <property type="entry name" value="F-box domain"/>
    <property type="match status" value="1"/>
</dbReference>
<reference evidence="2 3" key="1">
    <citation type="submission" date="2016-12" db="EMBL/GenBank/DDBJ databases">
        <title>The genomes of Aspergillus section Nigri reveals drivers in fungal speciation.</title>
        <authorList>
            <consortium name="DOE Joint Genome Institute"/>
            <person name="Vesth T.C."/>
            <person name="Nybo J."/>
            <person name="Theobald S."/>
            <person name="Brandl J."/>
            <person name="Frisvad J.C."/>
            <person name="Nielsen K.F."/>
            <person name="Lyhne E.K."/>
            <person name="Kogle M.E."/>
            <person name="Kuo A."/>
            <person name="Riley R."/>
            <person name="Clum A."/>
            <person name="Nolan M."/>
            <person name="Lipzen A."/>
            <person name="Salamov A."/>
            <person name="Henrissat B."/>
            <person name="Wiebenga A."/>
            <person name="De Vries R.P."/>
            <person name="Grigoriev I.V."/>
            <person name="Mortensen U.H."/>
            <person name="Andersen M.R."/>
            <person name="Baker S.E."/>
        </authorList>
    </citation>
    <scope>NUCLEOTIDE SEQUENCE [LARGE SCALE GENOMIC DNA]</scope>
    <source>
        <strain evidence="2 3">JOP 1030-1</strain>
    </source>
</reference>
<dbReference type="InterPro" id="IPR001810">
    <property type="entry name" value="F-box_dom"/>
</dbReference>
<evidence type="ECO:0000259" key="1">
    <source>
        <dbReference type="PROSITE" id="PS50181"/>
    </source>
</evidence>
<dbReference type="AlphaFoldDB" id="A0A318ZUX7"/>
<evidence type="ECO:0000313" key="3">
    <source>
        <dbReference type="Proteomes" id="UP000248349"/>
    </source>
</evidence>
<dbReference type="Pfam" id="PF00646">
    <property type="entry name" value="F-box"/>
    <property type="match status" value="1"/>
</dbReference>
<organism evidence="2 3">
    <name type="scientific">Aspergillus saccharolyticus JOP 1030-1</name>
    <dbReference type="NCBI Taxonomy" id="1450539"/>
    <lineage>
        <taxon>Eukaryota</taxon>
        <taxon>Fungi</taxon>
        <taxon>Dikarya</taxon>
        <taxon>Ascomycota</taxon>
        <taxon>Pezizomycotina</taxon>
        <taxon>Eurotiomycetes</taxon>
        <taxon>Eurotiomycetidae</taxon>
        <taxon>Eurotiales</taxon>
        <taxon>Aspergillaceae</taxon>
        <taxon>Aspergillus</taxon>
        <taxon>Aspergillus subgen. Circumdati</taxon>
    </lineage>
</organism>
<gene>
    <name evidence="2" type="ORF">BP01DRAFT_363335</name>
</gene>
<dbReference type="InterPro" id="IPR036047">
    <property type="entry name" value="F-box-like_dom_sf"/>
</dbReference>
<evidence type="ECO:0000313" key="2">
    <source>
        <dbReference type="EMBL" id="PYH48163.1"/>
    </source>
</evidence>
<dbReference type="GeneID" id="37077498"/>
<keyword evidence="3" id="KW-1185">Reference proteome</keyword>
<protein>
    <recommendedName>
        <fullName evidence="1">F-box domain-containing protein</fullName>
    </recommendedName>
</protein>